<accession>A0A7Y2JWX2</accession>
<evidence type="ECO:0000256" key="1">
    <source>
        <dbReference type="SAM" id="MobiDB-lite"/>
    </source>
</evidence>
<dbReference type="Gene3D" id="3.30.1870.10">
    <property type="entry name" value="EreA-like, domain 2"/>
    <property type="match status" value="1"/>
</dbReference>
<dbReference type="CDD" id="cd14728">
    <property type="entry name" value="Ere-like"/>
    <property type="match status" value="1"/>
</dbReference>
<dbReference type="GO" id="GO:0046677">
    <property type="term" value="P:response to antibiotic"/>
    <property type="evidence" value="ECO:0007669"/>
    <property type="project" value="InterPro"/>
</dbReference>
<dbReference type="InterPro" id="IPR014622">
    <property type="entry name" value="UCP036794_erythomycin"/>
</dbReference>
<dbReference type="Gene3D" id="1.20.1440.30">
    <property type="entry name" value="Biosynthetic Protein domain"/>
    <property type="match status" value="1"/>
</dbReference>
<dbReference type="PANTHER" id="PTHR31299:SF0">
    <property type="entry name" value="ESTERASE, PUTATIVE (AFU_ORTHOLOGUE AFUA_1G05850)-RELATED"/>
    <property type="match status" value="1"/>
</dbReference>
<dbReference type="RefSeq" id="WP_171080828.1">
    <property type="nucleotide sequence ID" value="NZ_JABAIV010000001.1"/>
</dbReference>
<dbReference type="PIRSF" id="PIRSF036794">
    <property type="entry name" value="UCP_erythr_ester"/>
    <property type="match status" value="1"/>
</dbReference>
<feature type="region of interest" description="Disordered" evidence="1">
    <location>
        <begin position="431"/>
        <end position="450"/>
    </location>
</feature>
<dbReference type="PANTHER" id="PTHR31299">
    <property type="entry name" value="ESTERASE, PUTATIVE (AFU_ORTHOLOGUE AFUA_1G05850)-RELATED"/>
    <property type="match status" value="1"/>
</dbReference>
<dbReference type="Proteomes" id="UP000533905">
    <property type="component" value="Unassembled WGS sequence"/>
</dbReference>
<evidence type="ECO:0000313" key="3">
    <source>
        <dbReference type="Proteomes" id="UP000533905"/>
    </source>
</evidence>
<dbReference type="Gene3D" id="3.40.1660.10">
    <property type="entry name" value="EreA-like (biosynthetic domain)"/>
    <property type="match status" value="1"/>
</dbReference>
<dbReference type="InterPro" id="IPR052036">
    <property type="entry name" value="Hydrolase/PRTase-associated"/>
</dbReference>
<dbReference type="Pfam" id="PF05139">
    <property type="entry name" value="Erythro_esteras"/>
    <property type="match status" value="1"/>
</dbReference>
<evidence type="ECO:0000313" key="2">
    <source>
        <dbReference type="EMBL" id="NNG21918.1"/>
    </source>
</evidence>
<dbReference type="SUPFAM" id="SSF159501">
    <property type="entry name" value="EreA/ChaN-like"/>
    <property type="match status" value="1"/>
</dbReference>
<reference evidence="2 3" key="1">
    <citation type="submission" date="2020-04" db="EMBL/GenBank/DDBJ databases">
        <title>Massilia sp. nov., a cold adapted bacteria isolated from Arctic soil.</title>
        <authorList>
            <person name="Son J."/>
            <person name="Ka J.-O."/>
        </authorList>
    </citation>
    <scope>NUCLEOTIDE SEQUENCE [LARGE SCALE GENOMIC DNA]</scope>
    <source>
        <strain evidence="2 3">ML15P13</strain>
    </source>
</reference>
<dbReference type="InterPro" id="IPR007815">
    <property type="entry name" value="Emycin_Estase"/>
</dbReference>
<dbReference type="AlphaFoldDB" id="A0A7Y2JWX2"/>
<protein>
    <submittedName>
        <fullName evidence="2">Erythromycin esterase family protein</fullName>
    </submittedName>
</protein>
<sequence>MARVDIASATDHDTAAIRAAAHPLSGAASDYDPLLDFVGDARFVLLGEATHGTAEFYDERARITRRLIEEKGFTAVAVEADWPDAWRVNRYVRAEGQDADGRAALSGFERFPAWMWRNTSVLDFVEWLRRRNDTTSSTKAGFYGLDLYSLFTSIQEVLRYLEGVDPVAAQETRRRYACFDQYGEDSQRYGYAAAVGLSESCHQGVQATLHELQQRAFDYMQADGANAEDAYFYAQQNARLVKNAEEYYRTMFKGRISSWNLRDSHMAETLDALARHLSRDGKPARIVVWEHNSHIGDARATEIGRQGEFNVGELARKAYGNDACLIGFTTYDGRVTAASEWDGPALHKHVRPGMPGSVEHLLHGVGMERFFLPLREPGAARDVLMEERLERAIGVLYLPRSERQSHYFMAQLARQFDAVIHIDRTHAVTPLDATSGWHSGEPPETYPQGL</sequence>
<gene>
    <name evidence="2" type="ORF">HGB41_02700</name>
</gene>
<keyword evidence="3" id="KW-1185">Reference proteome</keyword>
<name>A0A7Y2JWX2_9BURK</name>
<comment type="caution">
    <text evidence="2">The sequence shown here is derived from an EMBL/GenBank/DDBJ whole genome shotgun (WGS) entry which is preliminary data.</text>
</comment>
<dbReference type="EMBL" id="JABAIV010000001">
    <property type="protein sequence ID" value="NNG21918.1"/>
    <property type="molecule type" value="Genomic_DNA"/>
</dbReference>
<organism evidence="2 3">
    <name type="scientific">Telluria aromaticivorans</name>
    <dbReference type="NCBI Taxonomy" id="2725995"/>
    <lineage>
        <taxon>Bacteria</taxon>
        <taxon>Pseudomonadati</taxon>
        <taxon>Pseudomonadota</taxon>
        <taxon>Betaproteobacteria</taxon>
        <taxon>Burkholderiales</taxon>
        <taxon>Oxalobacteraceae</taxon>
        <taxon>Telluria group</taxon>
        <taxon>Telluria</taxon>
    </lineage>
</organism>
<proteinExistence type="predicted"/>